<comment type="caution">
    <text evidence="1">The sequence shown here is derived from an EMBL/GenBank/DDBJ whole genome shotgun (WGS) entry which is preliminary data.</text>
</comment>
<organism evidence="1 2">
    <name type="scientific">Meloidogyne enterolobii</name>
    <name type="common">Root-knot nematode worm</name>
    <name type="synonym">Meloidogyne mayaguensis</name>
    <dbReference type="NCBI Taxonomy" id="390850"/>
    <lineage>
        <taxon>Eukaryota</taxon>
        <taxon>Metazoa</taxon>
        <taxon>Ecdysozoa</taxon>
        <taxon>Nematoda</taxon>
        <taxon>Chromadorea</taxon>
        <taxon>Rhabditida</taxon>
        <taxon>Tylenchina</taxon>
        <taxon>Tylenchomorpha</taxon>
        <taxon>Tylenchoidea</taxon>
        <taxon>Meloidogynidae</taxon>
        <taxon>Meloidogyninae</taxon>
        <taxon>Meloidogyne</taxon>
    </lineage>
</organism>
<proteinExistence type="predicted"/>
<reference evidence="1 2" key="1">
    <citation type="submission" date="2020-08" db="EMBL/GenBank/DDBJ databases">
        <authorList>
            <person name="Koutsovoulos G."/>
            <person name="Danchin GJ E."/>
        </authorList>
    </citation>
    <scope>NUCLEOTIDE SEQUENCE [LARGE SCALE GENOMIC DNA]</scope>
</reference>
<dbReference type="AlphaFoldDB" id="A0A6V7XJ63"/>
<sequence length="54" mass="6499">MATILKIVLIHHKSKETLRERVTEEALHLKRQITKAEIKKFDFFNVFSKRCSER</sequence>
<protein>
    <submittedName>
        <fullName evidence="1">Uncharacterized protein</fullName>
    </submittedName>
</protein>
<accession>A0A6V7XJ63</accession>
<dbReference type="EMBL" id="CAJEWN010001682">
    <property type="protein sequence ID" value="CAD2199344.1"/>
    <property type="molecule type" value="Genomic_DNA"/>
</dbReference>
<evidence type="ECO:0000313" key="1">
    <source>
        <dbReference type="EMBL" id="CAD2199344.1"/>
    </source>
</evidence>
<evidence type="ECO:0000313" key="2">
    <source>
        <dbReference type="Proteomes" id="UP000580250"/>
    </source>
</evidence>
<name>A0A6V7XJ63_MELEN</name>
<gene>
    <name evidence="1" type="ORF">MENT_LOCUS52723</name>
</gene>
<dbReference type="Proteomes" id="UP000580250">
    <property type="component" value="Unassembled WGS sequence"/>
</dbReference>